<reference evidence="10" key="2">
    <citation type="submission" date="2025-09" db="UniProtKB">
        <authorList>
            <consortium name="Ensembl"/>
        </authorList>
    </citation>
    <scope>IDENTIFICATION</scope>
</reference>
<dbReference type="PROSITE" id="PS00524">
    <property type="entry name" value="SMB_1"/>
    <property type="match status" value="2"/>
</dbReference>
<evidence type="ECO:0000313" key="10">
    <source>
        <dbReference type="Ensembl" id="ENSSPUP00000004929.1"/>
    </source>
</evidence>
<evidence type="ECO:0000256" key="1">
    <source>
        <dbReference type="ARBA" id="ARBA00004613"/>
    </source>
</evidence>
<dbReference type="AlphaFoldDB" id="A0A8D0GH81"/>
<sequence>VPWRILSIFEYCVILDLASCAGRCGEGYSRENGCQCDYYCQRYMECCPDYKTVCTEELSCKGRCFENFVRGRECDCDKNCDRFGKCCPDYQQQCSTDEMNLCNQKPANGMVALQNGTLAVFRGHYYWLLDGSRPPTPAPRRITEAWGVPSPIDAVFSRCNCDGKTFFFKDSQYWRFTNDVQDEGYPKPIMKGFANLNGKIVAALSVAKHNSRPESVYFFKKGGNVQQYTYKQEPTKKCKKKQYITVKYPSYTQKAVIRRRRFERALRPPQIYRTIRINYYPTGILHDEVKTTSYWRRFPKPVHSAISIPNHQKPDGYDYYAFSKDQYYNVDVGSRIARSVTSQTGKTVAKDWYKCPLE</sequence>
<evidence type="ECO:0000256" key="6">
    <source>
        <dbReference type="ARBA" id="ARBA00023180"/>
    </source>
</evidence>
<dbReference type="Proteomes" id="UP000694392">
    <property type="component" value="Unplaced"/>
</dbReference>
<evidence type="ECO:0000259" key="9">
    <source>
        <dbReference type="PROSITE" id="PS50958"/>
    </source>
</evidence>
<reference evidence="10" key="1">
    <citation type="submission" date="2025-08" db="UniProtKB">
        <authorList>
            <consortium name="Ensembl"/>
        </authorList>
    </citation>
    <scope>IDENTIFICATION</scope>
</reference>
<dbReference type="PROSITE" id="PS51642">
    <property type="entry name" value="HEMOPEXIN_2"/>
    <property type="match status" value="2"/>
</dbReference>
<dbReference type="Pfam" id="PF00045">
    <property type="entry name" value="Hemopexin"/>
    <property type="match status" value="1"/>
</dbReference>
<protein>
    <recommendedName>
        <fullName evidence="9">SMB domain-containing protein</fullName>
    </recommendedName>
</protein>
<dbReference type="GO" id="GO:0005615">
    <property type="term" value="C:extracellular space"/>
    <property type="evidence" value="ECO:0007669"/>
    <property type="project" value="TreeGrafter"/>
</dbReference>
<dbReference type="CDD" id="cd00094">
    <property type="entry name" value="HX"/>
    <property type="match status" value="1"/>
</dbReference>
<evidence type="ECO:0000256" key="7">
    <source>
        <dbReference type="PROSITE-ProRule" id="PRU01011"/>
    </source>
</evidence>
<feature type="chain" id="PRO_5034343088" description="SMB domain-containing protein" evidence="8">
    <location>
        <begin position="21"/>
        <end position="358"/>
    </location>
</feature>
<dbReference type="GeneTree" id="ENSGT00530000063751"/>
<dbReference type="PROSITE" id="PS50958">
    <property type="entry name" value="SMB_2"/>
    <property type="match status" value="2"/>
</dbReference>
<comment type="subcellular location">
    <subcellularLocation>
        <location evidence="1">Secreted</location>
    </subcellularLocation>
</comment>
<keyword evidence="2" id="KW-0964">Secreted</keyword>
<keyword evidence="11" id="KW-1185">Reference proteome</keyword>
<dbReference type="PRINTS" id="PR00022">
    <property type="entry name" value="SOMATOMEDINB"/>
</dbReference>
<dbReference type="SUPFAM" id="SSF90188">
    <property type="entry name" value="Somatomedin B domain"/>
    <property type="match status" value="2"/>
</dbReference>
<keyword evidence="4" id="KW-0677">Repeat</keyword>
<organism evidence="10 11">
    <name type="scientific">Sphenodon punctatus</name>
    <name type="common">Tuatara</name>
    <name type="synonym">Hatteria punctata</name>
    <dbReference type="NCBI Taxonomy" id="8508"/>
    <lineage>
        <taxon>Eukaryota</taxon>
        <taxon>Metazoa</taxon>
        <taxon>Chordata</taxon>
        <taxon>Craniata</taxon>
        <taxon>Vertebrata</taxon>
        <taxon>Euteleostomi</taxon>
        <taxon>Lepidosauria</taxon>
        <taxon>Sphenodontia</taxon>
        <taxon>Sphenodontidae</taxon>
        <taxon>Sphenodon</taxon>
    </lineage>
</organism>
<dbReference type="GO" id="GO:0005044">
    <property type="term" value="F:scavenger receptor activity"/>
    <property type="evidence" value="ECO:0007669"/>
    <property type="project" value="InterPro"/>
</dbReference>
<feature type="domain" description="SMB" evidence="9">
    <location>
        <begin position="16"/>
        <end position="59"/>
    </location>
</feature>
<dbReference type="InterPro" id="IPR036024">
    <property type="entry name" value="Somatomedin_B-like_dom_sf"/>
</dbReference>
<evidence type="ECO:0000256" key="3">
    <source>
        <dbReference type="ARBA" id="ARBA00022729"/>
    </source>
</evidence>
<name>A0A8D0GH81_SPHPU</name>
<evidence type="ECO:0000256" key="2">
    <source>
        <dbReference type="ARBA" id="ARBA00022525"/>
    </source>
</evidence>
<dbReference type="InterPro" id="IPR001212">
    <property type="entry name" value="Somatomedin_B_dom"/>
</dbReference>
<feature type="repeat" description="Hemopexin" evidence="7">
    <location>
        <begin position="149"/>
        <end position="196"/>
    </location>
</feature>
<keyword evidence="6" id="KW-0325">Glycoprotein</keyword>
<evidence type="ECO:0000256" key="8">
    <source>
        <dbReference type="SAM" id="SignalP"/>
    </source>
</evidence>
<dbReference type="InterPro" id="IPR000585">
    <property type="entry name" value="Hemopexin-like_dom"/>
</dbReference>
<dbReference type="GO" id="GO:0030247">
    <property type="term" value="F:polysaccharide binding"/>
    <property type="evidence" value="ECO:0007669"/>
    <property type="project" value="InterPro"/>
</dbReference>
<dbReference type="SMART" id="SM00120">
    <property type="entry name" value="HX"/>
    <property type="match status" value="3"/>
</dbReference>
<dbReference type="InterPro" id="IPR020436">
    <property type="entry name" value="SMB_chordata"/>
</dbReference>
<dbReference type="InterPro" id="IPR036375">
    <property type="entry name" value="Hemopexin-like_dom_sf"/>
</dbReference>
<dbReference type="GO" id="GO:0006955">
    <property type="term" value="P:immune response"/>
    <property type="evidence" value="ECO:0007669"/>
    <property type="project" value="InterPro"/>
</dbReference>
<dbReference type="InterPro" id="IPR018487">
    <property type="entry name" value="Hemopexin-like_repeat"/>
</dbReference>
<accession>A0A8D0GH81</accession>
<feature type="domain" description="SMB" evidence="9">
    <location>
        <begin position="60"/>
        <end position="100"/>
    </location>
</feature>
<evidence type="ECO:0000313" key="11">
    <source>
        <dbReference type="Proteomes" id="UP000694392"/>
    </source>
</evidence>
<dbReference type="Ensembl" id="ENSSPUT00000005244.1">
    <property type="protein sequence ID" value="ENSSPUP00000004929.1"/>
    <property type="gene ID" value="ENSSPUG00000003784.1"/>
</dbReference>
<dbReference type="Gene3D" id="2.110.10.10">
    <property type="entry name" value="Hemopexin-like domain"/>
    <property type="match status" value="1"/>
</dbReference>
<keyword evidence="5" id="KW-1015">Disulfide bond</keyword>
<dbReference type="SUPFAM" id="SSF50923">
    <property type="entry name" value="Hemopexin-like domain"/>
    <property type="match status" value="1"/>
</dbReference>
<feature type="signal peptide" evidence="8">
    <location>
        <begin position="1"/>
        <end position="20"/>
    </location>
</feature>
<evidence type="ECO:0000256" key="4">
    <source>
        <dbReference type="ARBA" id="ARBA00022737"/>
    </source>
</evidence>
<dbReference type="InterPro" id="IPR018486">
    <property type="entry name" value="Hemopexin_CS"/>
</dbReference>
<keyword evidence="3 8" id="KW-0732">Signal</keyword>
<dbReference type="Pfam" id="PF01033">
    <property type="entry name" value="Somatomedin_B"/>
    <property type="match status" value="2"/>
</dbReference>
<dbReference type="SMART" id="SM00201">
    <property type="entry name" value="SO"/>
    <property type="match status" value="2"/>
</dbReference>
<dbReference type="Gene3D" id="4.10.410.20">
    <property type="match status" value="2"/>
</dbReference>
<dbReference type="InterPro" id="IPR051298">
    <property type="entry name" value="Heme_transport/Cell_adhesion"/>
</dbReference>
<dbReference type="PANTHER" id="PTHR22917">
    <property type="entry name" value="HEMOPEXIN DOMAIN-CONTAINING PROTEIN"/>
    <property type="match status" value="1"/>
</dbReference>
<feature type="repeat" description="Hemopexin" evidence="7">
    <location>
        <begin position="299"/>
        <end position="355"/>
    </location>
</feature>
<evidence type="ECO:0000256" key="5">
    <source>
        <dbReference type="ARBA" id="ARBA00023157"/>
    </source>
</evidence>
<dbReference type="PROSITE" id="PS00024">
    <property type="entry name" value="HEMOPEXIN"/>
    <property type="match status" value="1"/>
</dbReference>
<proteinExistence type="predicted"/>
<dbReference type="PANTHER" id="PTHR22917:SF1">
    <property type="entry name" value="PROTEOGLYCAN 4"/>
    <property type="match status" value="1"/>
</dbReference>